<dbReference type="AlphaFoldDB" id="A0A015J2Q9"/>
<dbReference type="OrthoDB" id="2319895at2759"/>
<name>A0A015J2Q9_RHIIW</name>
<dbReference type="HOGENOM" id="CLU_028913_7_0_1"/>
<sequence>MTTTAPKIVNDCILEILLYLTNDQCTLYNCIQVNRDWCQIAIPLLWMNPFKFENFKIIQTLIQNFDVQWKGHLLRRRVFNSSSLSSTLFSTSFNYSSFIQHFDLSTFKISVSNWLFKLLNRKPKYDEMIFIYQLVGSYLFKNTRGFVSLTIDYDFKKINEDFDYFGDPGELFDEEVTSNFLELYDISKFGYFENAMKNIESFKYSYRGYEPTCHQKEFIKAISEIFRKLTLYCNKIQNLIIHSAIDQAFFEHINFVRKVTSGIILNQQNLQSVSFFEEWRDENGSDTFFSSLTKYQKTKNSLRSLKFPYFSDMEGLLPFLAIHHSLETLEFTNFFSDYDVVEFCTSKKNNIASIHIKNLKFYRIKFDKLYNKKNYIKAVEVLLDLSNDNLKTLTVEHVNDTIIQSISDYCKNSLTYLSLKILPKYFSKFVDILSSLNNLKYLILVEDHDSRSSRIKYNYSTFAKSFPSSLRHLGLDIFINPKILELLLNEMEVPITTLDLYTVMDFGYLEAIVKYIKVNNSNLKNFGFNSFIDSSLNNNRSLHNYMRLMSELYNFEISIYIVENHLHIETQHAKIWLKY</sequence>
<reference evidence="1 2" key="1">
    <citation type="submission" date="2014-02" db="EMBL/GenBank/DDBJ databases">
        <title>Single nucleus genome sequencing reveals high similarity among nuclei of an endomycorrhizal fungus.</title>
        <authorList>
            <person name="Lin K."/>
            <person name="Geurts R."/>
            <person name="Zhang Z."/>
            <person name="Limpens E."/>
            <person name="Saunders D.G."/>
            <person name="Mu D."/>
            <person name="Pang E."/>
            <person name="Cao H."/>
            <person name="Cha H."/>
            <person name="Lin T."/>
            <person name="Zhou Q."/>
            <person name="Shang Y."/>
            <person name="Li Y."/>
            <person name="Ivanov S."/>
            <person name="Sharma T."/>
            <person name="Velzen R.V."/>
            <person name="Ruijter N.D."/>
            <person name="Aanen D.K."/>
            <person name="Win J."/>
            <person name="Kamoun S."/>
            <person name="Bisseling T."/>
            <person name="Huang S."/>
        </authorList>
    </citation>
    <scope>NUCLEOTIDE SEQUENCE [LARGE SCALE GENOMIC DNA]</scope>
    <source>
        <strain evidence="2">DAOM197198w</strain>
    </source>
</reference>
<dbReference type="SMR" id="A0A015J2Q9"/>
<dbReference type="SUPFAM" id="SSF81383">
    <property type="entry name" value="F-box domain"/>
    <property type="match status" value="1"/>
</dbReference>
<evidence type="ECO:0000313" key="1">
    <source>
        <dbReference type="EMBL" id="EXX61050.1"/>
    </source>
</evidence>
<organism evidence="1 2">
    <name type="scientific">Rhizophagus irregularis (strain DAOM 197198w)</name>
    <name type="common">Glomus intraradices</name>
    <dbReference type="NCBI Taxonomy" id="1432141"/>
    <lineage>
        <taxon>Eukaryota</taxon>
        <taxon>Fungi</taxon>
        <taxon>Fungi incertae sedis</taxon>
        <taxon>Mucoromycota</taxon>
        <taxon>Glomeromycotina</taxon>
        <taxon>Glomeromycetes</taxon>
        <taxon>Glomerales</taxon>
        <taxon>Glomeraceae</taxon>
        <taxon>Rhizophagus</taxon>
    </lineage>
</organism>
<keyword evidence="2" id="KW-1185">Reference proteome</keyword>
<accession>A0A015J2Q9</accession>
<gene>
    <name evidence="1" type="ORF">RirG_174520</name>
</gene>
<evidence type="ECO:0000313" key="2">
    <source>
        <dbReference type="Proteomes" id="UP000022910"/>
    </source>
</evidence>
<dbReference type="EMBL" id="JEMT01025810">
    <property type="protein sequence ID" value="EXX61050.1"/>
    <property type="molecule type" value="Genomic_DNA"/>
</dbReference>
<dbReference type="Proteomes" id="UP000022910">
    <property type="component" value="Unassembled WGS sequence"/>
</dbReference>
<proteinExistence type="predicted"/>
<comment type="caution">
    <text evidence="1">The sequence shown here is derived from an EMBL/GenBank/DDBJ whole genome shotgun (WGS) entry which is preliminary data.</text>
</comment>
<protein>
    <submittedName>
        <fullName evidence="1">Uncharacterized protein</fullName>
    </submittedName>
</protein>
<dbReference type="InterPro" id="IPR036047">
    <property type="entry name" value="F-box-like_dom_sf"/>
</dbReference>